<evidence type="ECO:0000313" key="3">
    <source>
        <dbReference type="Proteomes" id="UP000289340"/>
    </source>
</evidence>
<organism evidence="2 3">
    <name type="scientific">Glycine soja</name>
    <name type="common">Wild soybean</name>
    <dbReference type="NCBI Taxonomy" id="3848"/>
    <lineage>
        <taxon>Eukaryota</taxon>
        <taxon>Viridiplantae</taxon>
        <taxon>Streptophyta</taxon>
        <taxon>Embryophyta</taxon>
        <taxon>Tracheophyta</taxon>
        <taxon>Spermatophyta</taxon>
        <taxon>Magnoliopsida</taxon>
        <taxon>eudicotyledons</taxon>
        <taxon>Gunneridae</taxon>
        <taxon>Pentapetalae</taxon>
        <taxon>rosids</taxon>
        <taxon>fabids</taxon>
        <taxon>Fabales</taxon>
        <taxon>Fabaceae</taxon>
        <taxon>Papilionoideae</taxon>
        <taxon>50 kb inversion clade</taxon>
        <taxon>NPAAA clade</taxon>
        <taxon>indigoferoid/millettioid clade</taxon>
        <taxon>Phaseoleae</taxon>
        <taxon>Glycine</taxon>
        <taxon>Glycine subgen. Soja</taxon>
    </lineage>
</organism>
<keyword evidence="3" id="KW-1185">Reference proteome</keyword>
<keyword evidence="1" id="KW-0812">Transmembrane</keyword>
<dbReference type="InterPro" id="IPR055327">
    <property type="entry name" value="TRAF1A/B"/>
</dbReference>
<dbReference type="PANTHER" id="PTHR47477">
    <property type="entry name" value="TNF RECEPTOR-ASSOCIATED FACTOR HOMOLOG 1A"/>
    <property type="match status" value="1"/>
</dbReference>
<dbReference type="EMBL" id="QZWG01000005">
    <property type="protein sequence ID" value="RZC11943.1"/>
    <property type="molecule type" value="Genomic_DNA"/>
</dbReference>
<protein>
    <submittedName>
        <fullName evidence="2">Uncharacterized protein</fullName>
    </submittedName>
</protein>
<feature type="transmembrane region" description="Helical" evidence="1">
    <location>
        <begin position="6"/>
        <end position="26"/>
    </location>
</feature>
<keyword evidence="1" id="KW-0472">Membrane</keyword>
<comment type="caution">
    <text evidence="2">The sequence shown here is derived from an EMBL/GenBank/DDBJ whole genome shotgun (WGS) entry which is preliminary data.</text>
</comment>
<sequence length="282" mass="31127">MMLLTKVSFFVRVVAMEEAVLVLAFVGKLRRHLLLLVVAMVLVLLVSSFASPLSDEVSGSSGLQNNSFVSGMSTGWVVIWLQITEHQSKFKDGEDIPPLVDVSSKAIINRAELSSNYRTSSGSDMTLSSSDDRVQDVAELLDMMVEDIPFSGIFPKRFRLAKDTTFGQRHLNKWSQSSISLWMVEGEFEFSMVMNDHYKGNSFLNYKVQKSPNRGKSQVKASCNVGSWTTEMDSQPSGSAADVVDVNESGSSKLGGSEPEGAVLCLQDRLKWLNQQVIIKVV</sequence>
<evidence type="ECO:0000256" key="1">
    <source>
        <dbReference type="SAM" id="Phobius"/>
    </source>
</evidence>
<dbReference type="Proteomes" id="UP000289340">
    <property type="component" value="Chromosome 5"/>
</dbReference>
<reference evidence="2 3" key="1">
    <citation type="submission" date="2018-09" db="EMBL/GenBank/DDBJ databases">
        <title>A high-quality reference genome of wild soybean provides a powerful tool to mine soybean genomes.</title>
        <authorList>
            <person name="Xie M."/>
            <person name="Chung C.Y.L."/>
            <person name="Li M.-W."/>
            <person name="Wong F.-L."/>
            <person name="Chan T.-F."/>
            <person name="Lam H.-M."/>
        </authorList>
    </citation>
    <scope>NUCLEOTIDE SEQUENCE [LARGE SCALE GENOMIC DNA]</scope>
    <source>
        <strain evidence="3">cv. W05</strain>
        <tissue evidence="2">Hypocotyl of etiolated seedlings</tissue>
    </source>
</reference>
<gene>
    <name evidence="2" type="ORF">D0Y65_011945</name>
</gene>
<accession>A0A445KMC9</accession>
<keyword evidence="1" id="KW-1133">Transmembrane helix</keyword>
<dbReference type="PANTHER" id="PTHR47477:SF8">
    <property type="entry name" value="TNF RECEPTOR-ASSOCIATED FACTOR HOMOLOG 1A"/>
    <property type="match status" value="1"/>
</dbReference>
<name>A0A445KMC9_GLYSO</name>
<evidence type="ECO:0000313" key="2">
    <source>
        <dbReference type="EMBL" id="RZC11943.1"/>
    </source>
</evidence>
<feature type="transmembrane region" description="Helical" evidence="1">
    <location>
        <begin position="33"/>
        <end position="51"/>
    </location>
</feature>
<proteinExistence type="predicted"/>
<dbReference type="AlphaFoldDB" id="A0A445KMC9"/>